<name>A0A2I1N8S5_9BACT</name>
<reference evidence="2 3" key="1">
    <citation type="submission" date="2017-12" db="EMBL/GenBank/DDBJ databases">
        <title>Phylogenetic diversity of female urinary microbiome.</title>
        <authorList>
            <person name="Thomas-White K."/>
            <person name="Wolfe A.J."/>
        </authorList>
    </citation>
    <scope>NUCLEOTIDE SEQUENCE [LARGE SCALE GENOMIC DNA]</scope>
    <source>
        <strain evidence="2 3">UMB0112</strain>
    </source>
</reference>
<sequence>MKKFIIGAIFCTFFLDNLFANNNVIIENEGILESITTSQMQVIGDELYQKTGAFLGVVALKDLNGTSIHEKSFEISKNLKSPYAFIIISTNDKKIDIVTDINFDKDAVLSPYPNKGSIIPLLVSTKKGKDSFNPALLNGYADCAEKIAKIYDVKLENSFGNTNRIILDLIRLFVYGSIVLVIASGFYYKRIKKNAKK</sequence>
<evidence type="ECO:0000256" key="1">
    <source>
        <dbReference type="SAM" id="Phobius"/>
    </source>
</evidence>
<evidence type="ECO:0000313" key="3">
    <source>
        <dbReference type="Proteomes" id="UP000234639"/>
    </source>
</evidence>
<feature type="transmembrane region" description="Helical" evidence="1">
    <location>
        <begin position="169"/>
        <end position="188"/>
    </location>
</feature>
<comment type="caution">
    <text evidence="2">The sequence shown here is derived from an EMBL/GenBank/DDBJ whole genome shotgun (WGS) entry which is preliminary data.</text>
</comment>
<dbReference type="Proteomes" id="UP000234639">
    <property type="component" value="Unassembled WGS sequence"/>
</dbReference>
<dbReference type="AlphaFoldDB" id="A0A2I1N8S5"/>
<organism evidence="2 3">
    <name type="scientific">Campylobacter ureolyticus</name>
    <dbReference type="NCBI Taxonomy" id="827"/>
    <lineage>
        <taxon>Bacteria</taxon>
        <taxon>Pseudomonadati</taxon>
        <taxon>Campylobacterota</taxon>
        <taxon>Epsilonproteobacteria</taxon>
        <taxon>Campylobacterales</taxon>
        <taxon>Campylobacteraceae</taxon>
        <taxon>Campylobacter</taxon>
    </lineage>
</organism>
<proteinExistence type="predicted"/>
<dbReference type="EMBL" id="PKHU01000006">
    <property type="protein sequence ID" value="PKZ28778.1"/>
    <property type="molecule type" value="Genomic_DNA"/>
</dbReference>
<protein>
    <recommendedName>
        <fullName evidence="4">TPM domain-containing protein</fullName>
    </recommendedName>
</protein>
<keyword evidence="1" id="KW-1133">Transmembrane helix</keyword>
<gene>
    <name evidence="2" type="ORF">CYJ41_06650</name>
</gene>
<accession>A0A2I1N8S5</accession>
<keyword evidence="1" id="KW-0812">Transmembrane</keyword>
<evidence type="ECO:0008006" key="4">
    <source>
        <dbReference type="Google" id="ProtNLM"/>
    </source>
</evidence>
<evidence type="ECO:0000313" key="2">
    <source>
        <dbReference type="EMBL" id="PKZ28778.1"/>
    </source>
</evidence>
<keyword evidence="1" id="KW-0472">Membrane</keyword>
<dbReference type="RefSeq" id="WP_101637482.1">
    <property type="nucleotide sequence ID" value="NZ_BQNW01000001.1"/>
</dbReference>